<accession>A0A5B7DET4</accession>
<comment type="caution">
    <text evidence="1">The sequence shown here is derived from an EMBL/GenBank/DDBJ whole genome shotgun (WGS) entry which is preliminary data.</text>
</comment>
<gene>
    <name evidence="1" type="ORF">E2C01_012690</name>
</gene>
<sequence length="251" mass="26063">MVTLDVAAKEVDVAEVDAVVATVGEDENTAEDTADVDTGVGRMEYFEVNTGLLAAFELDTDGMDANWVNVLGSGNGRVDTFEVVTVRLDIVTVETGWVDTVTVDRGRADTIGVDTVWVESCGVNTLATDVGRGVETTGEDADALATADGVDMFKMDVGLVDTSENGERDTKHSGVVISLEVVGILTNGGLLRSGTTGVGALGRTGLTEMGGGRETGWTTTRADGVSGRKSEAELCTPVLLTCCVLLVPGPR</sequence>
<dbReference type="AlphaFoldDB" id="A0A5B7DET4"/>
<dbReference type="EMBL" id="VSRR010000801">
    <property type="protein sequence ID" value="MPC19764.1"/>
    <property type="molecule type" value="Genomic_DNA"/>
</dbReference>
<evidence type="ECO:0000313" key="1">
    <source>
        <dbReference type="EMBL" id="MPC19764.1"/>
    </source>
</evidence>
<name>A0A5B7DET4_PORTR</name>
<dbReference type="Proteomes" id="UP000324222">
    <property type="component" value="Unassembled WGS sequence"/>
</dbReference>
<evidence type="ECO:0000313" key="2">
    <source>
        <dbReference type="Proteomes" id="UP000324222"/>
    </source>
</evidence>
<organism evidence="1 2">
    <name type="scientific">Portunus trituberculatus</name>
    <name type="common">Swimming crab</name>
    <name type="synonym">Neptunus trituberculatus</name>
    <dbReference type="NCBI Taxonomy" id="210409"/>
    <lineage>
        <taxon>Eukaryota</taxon>
        <taxon>Metazoa</taxon>
        <taxon>Ecdysozoa</taxon>
        <taxon>Arthropoda</taxon>
        <taxon>Crustacea</taxon>
        <taxon>Multicrustacea</taxon>
        <taxon>Malacostraca</taxon>
        <taxon>Eumalacostraca</taxon>
        <taxon>Eucarida</taxon>
        <taxon>Decapoda</taxon>
        <taxon>Pleocyemata</taxon>
        <taxon>Brachyura</taxon>
        <taxon>Eubrachyura</taxon>
        <taxon>Portunoidea</taxon>
        <taxon>Portunidae</taxon>
        <taxon>Portuninae</taxon>
        <taxon>Portunus</taxon>
    </lineage>
</organism>
<reference evidence="1 2" key="1">
    <citation type="submission" date="2019-05" db="EMBL/GenBank/DDBJ databases">
        <title>Another draft genome of Portunus trituberculatus and its Hox gene families provides insights of decapod evolution.</title>
        <authorList>
            <person name="Jeong J.-H."/>
            <person name="Song I."/>
            <person name="Kim S."/>
            <person name="Choi T."/>
            <person name="Kim D."/>
            <person name="Ryu S."/>
            <person name="Kim W."/>
        </authorList>
    </citation>
    <scope>NUCLEOTIDE SEQUENCE [LARGE SCALE GENOMIC DNA]</scope>
    <source>
        <tissue evidence="1">Muscle</tissue>
    </source>
</reference>
<proteinExistence type="predicted"/>
<protein>
    <submittedName>
        <fullName evidence="1">Uncharacterized protein</fullName>
    </submittedName>
</protein>
<keyword evidence="2" id="KW-1185">Reference proteome</keyword>